<dbReference type="PANTHER" id="PTHR21310:SF48">
    <property type="entry name" value="AMINOGLYCOSIDE PHOSPHOTRANSFERASE DOMAIN-CONTAINING PROTEIN"/>
    <property type="match status" value="1"/>
</dbReference>
<dbReference type="InterPro" id="IPR002575">
    <property type="entry name" value="Aminoglycoside_PTrfase"/>
</dbReference>
<name>A0A9P8VKP8_9PEZI</name>
<keyword evidence="3" id="KW-0418">Kinase</keyword>
<gene>
    <name evidence="3" type="ORF">F5X68DRAFT_199986</name>
</gene>
<keyword evidence="4" id="KW-1185">Reference proteome</keyword>
<evidence type="ECO:0000256" key="1">
    <source>
        <dbReference type="SAM" id="MobiDB-lite"/>
    </source>
</evidence>
<evidence type="ECO:0000313" key="4">
    <source>
        <dbReference type="Proteomes" id="UP000770015"/>
    </source>
</evidence>
<dbReference type="CDD" id="cd05120">
    <property type="entry name" value="APH_ChoK_like"/>
    <property type="match status" value="1"/>
</dbReference>
<sequence>MTPPASYQTIWEDWPPNLTPPRPNPDDVDKGSIVHESWNSRLVRVAEAFVIKYGIHVEPEEGHNMRFVAESTSIPVPKVFAIYQSLDGKKRTATYIVMEYIPGNTLQELWPELAGSRKAATAATLRAYFDELRQLKGPGHIGSNQGNPPRGDFFSVCDSSSDIVTKPFQTEDEMVECLVNIYEQETRGRLVAKVRYYRQVLADAIRCGGPFVLTHSDLQKKNIMLQPDGKVVIIDWEYACWYPAYWEYATATITAGRWDDDWHDHVRMFLDRYDNQAAWLSSMRFEMWT</sequence>
<dbReference type="AlphaFoldDB" id="A0A9P8VKP8"/>
<dbReference type="Gene3D" id="3.90.1200.10">
    <property type="match status" value="1"/>
</dbReference>
<dbReference type="OrthoDB" id="8300194at2759"/>
<dbReference type="Pfam" id="PF01636">
    <property type="entry name" value="APH"/>
    <property type="match status" value="1"/>
</dbReference>
<keyword evidence="3" id="KW-0808">Transferase</keyword>
<proteinExistence type="predicted"/>
<reference evidence="3" key="1">
    <citation type="journal article" date="2021" name="Nat. Commun.">
        <title>Genetic determinants of endophytism in the Arabidopsis root mycobiome.</title>
        <authorList>
            <person name="Mesny F."/>
            <person name="Miyauchi S."/>
            <person name="Thiergart T."/>
            <person name="Pickel B."/>
            <person name="Atanasova L."/>
            <person name="Karlsson M."/>
            <person name="Huettel B."/>
            <person name="Barry K.W."/>
            <person name="Haridas S."/>
            <person name="Chen C."/>
            <person name="Bauer D."/>
            <person name="Andreopoulos W."/>
            <person name="Pangilinan J."/>
            <person name="LaButti K."/>
            <person name="Riley R."/>
            <person name="Lipzen A."/>
            <person name="Clum A."/>
            <person name="Drula E."/>
            <person name="Henrissat B."/>
            <person name="Kohler A."/>
            <person name="Grigoriev I.V."/>
            <person name="Martin F.M."/>
            <person name="Hacquard S."/>
        </authorList>
    </citation>
    <scope>NUCLEOTIDE SEQUENCE</scope>
    <source>
        <strain evidence="3">MPI-SDFR-AT-0117</strain>
    </source>
</reference>
<accession>A0A9P8VKP8</accession>
<dbReference type="InterPro" id="IPR011009">
    <property type="entry name" value="Kinase-like_dom_sf"/>
</dbReference>
<comment type="caution">
    <text evidence="3">The sequence shown here is derived from an EMBL/GenBank/DDBJ whole genome shotgun (WGS) entry which is preliminary data.</text>
</comment>
<evidence type="ECO:0000313" key="3">
    <source>
        <dbReference type="EMBL" id="KAH6693973.1"/>
    </source>
</evidence>
<dbReference type="InterPro" id="IPR051678">
    <property type="entry name" value="AGP_Transferase"/>
</dbReference>
<dbReference type="Proteomes" id="UP000770015">
    <property type="component" value="Unassembled WGS sequence"/>
</dbReference>
<feature type="region of interest" description="Disordered" evidence="1">
    <location>
        <begin position="1"/>
        <end position="31"/>
    </location>
</feature>
<feature type="domain" description="Aminoglycoside phosphotransferase" evidence="2">
    <location>
        <begin position="60"/>
        <end position="264"/>
    </location>
</feature>
<protein>
    <submittedName>
        <fullName evidence="3">Kinase-like domain-containing protein</fullName>
    </submittedName>
</protein>
<dbReference type="SUPFAM" id="SSF56112">
    <property type="entry name" value="Protein kinase-like (PK-like)"/>
    <property type="match status" value="1"/>
</dbReference>
<evidence type="ECO:0000259" key="2">
    <source>
        <dbReference type="Pfam" id="PF01636"/>
    </source>
</evidence>
<dbReference type="EMBL" id="JAGSXJ010000003">
    <property type="protein sequence ID" value="KAH6693973.1"/>
    <property type="molecule type" value="Genomic_DNA"/>
</dbReference>
<dbReference type="PANTHER" id="PTHR21310">
    <property type="entry name" value="AMINOGLYCOSIDE PHOSPHOTRANSFERASE-RELATED-RELATED"/>
    <property type="match status" value="1"/>
</dbReference>
<dbReference type="GO" id="GO:0016301">
    <property type="term" value="F:kinase activity"/>
    <property type="evidence" value="ECO:0007669"/>
    <property type="project" value="UniProtKB-KW"/>
</dbReference>
<organism evidence="3 4">
    <name type="scientific">Plectosphaerella plurivora</name>
    <dbReference type="NCBI Taxonomy" id="936078"/>
    <lineage>
        <taxon>Eukaryota</taxon>
        <taxon>Fungi</taxon>
        <taxon>Dikarya</taxon>
        <taxon>Ascomycota</taxon>
        <taxon>Pezizomycotina</taxon>
        <taxon>Sordariomycetes</taxon>
        <taxon>Hypocreomycetidae</taxon>
        <taxon>Glomerellales</taxon>
        <taxon>Plectosphaerellaceae</taxon>
        <taxon>Plectosphaerella</taxon>
    </lineage>
</organism>